<proteinExistence type="inferred from homology"/>
<evidence type="ECO:0000256" key="7">
    <source>
        <dbReference type="ARBA" id="ARBA00050021"/>
    </source>
</evidence>
<reference evidence="10 11" key="1">
    <citation type="submission" date="2018-10" db="EMBL/GenBank/DDBJ databases">
        <title>Marmoricola sp. 4Q3S-7 whole genome shotgun sequence.</title>
        <authorList>
            <person name="Li F."/>
        </authorList>
    </citation>
    <scope>NUCLEOTIDE SEQUENCE [LARGE SCALE GENOMIC DNA]</scope>
    <source>
        <strain evidence="10 11">4Q3S-7</strain>
    </source>
</reference>
<dbReference type="Gene3D" id="3.40.630.10">
    <property type="entry name" value="Zn peptidases"/>
    <property type="match status" value="1"/>
</dbReference>
<dbReference type="GO" id="GO:0030145">
    <property type="term" value="F:manganese ion binding"/>
    <property type="evidence" value="ECO:0007669"/>
    <property type="project" value="InterPro"/>
</dbReference>
<feature type="domain" description="Cytosol aminopeptidase" evidence="9">
    <location>
        <begin position="339"/>
        <end position="346"/>
    </location>
</feature>
<dbReference type="InterPro" id="IPR011356">
    <property type="entry name" value="Leucine_aapep/pepB"/>
</dbReference>
<comment type="function">
    <text evidence="6">Presumably involved in the processing and regular turnover of intracellular proteins. Catalyzes the removal of unsubstituted N-terminal amino acids from various peptides.</text>
</comment>
<dbReference type="GO" id="GO:0006508">
    <property type="term" value="P:proteolysis"/>
    <property type="evidence" value="ECO:0007669"/>
    <property type="project" value="UniProtKB-KW"/>
</dbReference>
<dbReference type="Gene3D" id="3.40.220.10">
    <property type="entry name" value="Leucine Aminopeptidase, subunit E, domain 1"/>
    <property type="match status" value="1"/>
</dbReference>
<dbReference type="PANTHER" id="PTHR11963">
    <property type="entry name" value="LEUCINE AMINOPEPTIDASE-RELATED"/>
    <property type="match status" value="1"/>
</dbReference>
<dbReference type="PANTHER" id="PTHR11963:SF23">
    <property type="entry name" value="CYTOSOL AMINOPEPTIDASE"/>
    <property type="match status" value="1"/>
</dbReference>
<organism evidence="10 11">
    <name type="scientific">Nocardioides mangrovicus</name>
    <dbReference type="NCBI Taxonomy" id="2478913"/>
    <lineage>
        <taxon>Bacteria</taxon>
        <taxon>Bacillati</taxon>
        <taxon>Actinomycetota</taxon>
        <taxon>Actinomycetes</taxon>
        <taxon>Propionibacteriales</taxon>
        <taxon>Nocardioidaceae</taxon>
        <taxon>Nocardioides</taxon>
    </lineage>
</organism>
<keyword evidence="11" id="KW-1185">Reference proteome</keyword>
<evidence type="ECO:0000256" key="4">
    <source>
        <dbReference type="ARBA" id="ARBA00022801"/>
    </source>
</evidence>
<accession>A0A3L8P8A6</accession>
<dbReference type="SUPFAM" id="SSF53187">
    <property type="entry name" value="Zn-dependent exopeptidases"/>
    <property type="match status" value="1"/>
</dbReference>
<dbReference type="PROSITE" id="PS00631">
    <property type="entry name" value="CYTOSOL_AP"/>
    <property type="match status" value="1"/>
</dbReference>
<dbReference type="InterPro" id="IPR008283">
    <property type="entry name" value="Peptidase_M17_N"/>
</dbReference>
<dbReference type="CDD" id="cd00433">
    <property type="entry name" value="Peptidase_M17"/>
    <property type="match status" value="1"/>
</dbReference>
<name>A0A3L8P8A6_9ACTN</name>
<keyword evidence="4" id="KW-0378">Hydrolase</keyword>
<dbReference type="EMBL" id="RDBE01000001">
    <property type="protein sequence ID" value="RLV51252.1"/>
    <property type="molecule type" value="Genomic_DNA"/>
</dbReference>
<evidence type="ECO:0000259" key="9">
    <source>
        <dbReference type="PROSITE" id="PS00631"/>
    </source>
</evidence>
<protein>
    <recommendedName>
        <fullName evidence="7">Probable cytosol aminopeptidase</fullName>
    </recommendedName>
    <alternativeName>
        <fullName evidence="8">Leucine aminopeptidase</fullName>
    </alternativeName>
    <alternativeName>
        <fullName evidence="5">Leucyl aminopeptidase</fullName>
    </alternativeName>
</protein>
<evidence type="ECO:0000313" key="11">
    <source>
        <dbReference type="Proteomes" id="UP000281708"/>
    </source>
</evidence>
<dbReference type="AlphaFoldDB" id="A0A3L8P8A6"/>
<dbReference type="InterPro" id="IPR043472">
    <property type="entry name" value="Macro_dom-like"/>
</dbReference>
<evidence type="ECO:0000256" key="5">
    <source>
        <dbReference type="ARBA" id="ARBA00033172"/>
    </source>
</evidence>
<comment type="similarity">
    <text evidence="1">Belongs to the peptidase M17 family.</text>
</comment>
<comment type="caution">
    <text evidence="10">The sequence shown here is derived from an EMBL/GenBank/DDBJ whole genome shotgun (WGS) entry which is preliminary data.</text>
</comment>
<evidence type="ECO:0000256" key="8">
    <source>
        <dbReference type="ARBA" id="ARBA00050061"/>
    </source>
</evidence>
<keyword evidence="2 10" id="KW-0031">Aminopeptidase</keyword>
<gene>
    <name evidence="10" type="ORF">D9V37_02445</name>
</gene>
<dbReference type="InterPro" id="IPR000819">
    <property type="entry name" value="Peptidase_M17_C"/>
</dbReference>
<dbReference type="Pfam" id="PF02789">
    <property type="entry name" value="Peptidase_M17_N"/>
    <property type="match status" value="1"/>
</dbReference>
<dbReference type="Proteomes" id="UP000281708">
    <property type="component" value="Unassembled WGS sequence"/>
</dbReference>
<evidence type="ECO:0000256" key="3">
    <source>
        <dbReference type="ARBA" id="ARBA00022670"/>
    </source>
</evidence>
<evidence type="ECO:0000256" key="1">
    <source>
        <dbReference type="ARBA" id="ARBA00009528"/>
    </source>
</evidence>
<dbReference type="PRINTS" id="PR00481">
    <property type="entry name" value="LAMNOPPTDASE"/>
</dbReference>
<evidence type="ECO:0000313" key="10">
    <source>
        <dbReference type="EMBL" id="RLV51252.1"/>
    </source>
</evidence>
<dbReference type="Pfam" id="PF00883">
    <property type="entry name" value="Peptidase_M17"/>
    <property type="match status" value="1"/>
</dbReference>
<dbReference type="OrthoDB" id="9809354at2"/>
<dbReference type="GO" id="GO:0005737">
    <property type="term" value="C:cytoplasm"/>
    <property type="evidence" value="ECO:0007669"/>
    <property type="project" value="InterPro"/>
</dbReference>
<evidence type="ECO:0000256" key="2">
    <source>
        <dbReference type="ARBA" id="ARBA00022438"/>
    </source>
</evidence>
<dbReference type="SUPFAM" id="SSF52949">
    <property type="entry name" value="Macro domain-like"/>
    <property type="match status" value="1"/>
</dbReference>
<evidence type="ECO:0000256" key="6">
    <source>
        <dbReference type="ARBA" id="ARBA00049972"/>
    </source>
</evidence>
<dbReference type="GO" id="GO:0070006">
    <property type="term" value="F:metalloaminopeptidase activity"/>
    <property type="evidence" value="ECO:0007669"/>
    <property type="project" value="InterPro"/>
</dbReference>
<keyword evidence="3" id="KW-0645">Protease</keyword>
<sequence>MTRPLLPPQVSPPTFTWAAATPADAGVVAVPVLSHEDGPMLGPGSVEPADDLDVFAALAADDADGTAGQVTRLPWRDRVLLLVGVGEATPRDLRTAGAALARAVKGAEQLATSVAEVADDAGLRAFVEGLVLASFEFTMRSTGPTARPVERVVLLGTERADALARGLAVAGAGWRARFLATVPSNLKNPQWFVEQATEIAEAAGLGVDVLDEQQLERRGYGGISAVGRASATPPRLLTLRYRPSGRGSRKAPHLVLAGKGITFDSGGLSIKGAELMVNMKRDMSGAAVVLSVMAALAEVGCPLRVTALLPLAENVIGGDALRPGDVITHYGGRTTEVTNTDAEGRLVLADALAHAVADLEPDLLVDVATLTGAMKVAMGLRIGGYFATDDGLAGHLDAAAAAAGEPLWRMPLADVYAERLSSKVADADNAPGSAQAITAALFLQHFTGGLPWAHLDLASVGDALEDREEWTKGPTGFGARALLYWLEQAEPLAGVG</sequence>